<organism evidence="1 2">
    <name type="scientific">Macaca fascicularis</name>
    <name type="common">Crab-eating macaque</name>
    <name type="synonym">Cynomolgus monkey</name>
    <dbReference type="NCBI Taxonomy" id="9541"/>
    <lineage>
        <taxon>Eukaryota</taxon>
        <taxon>Metazoa</taxon>
        <taxon>Chordata</taxon>
        <taxon>Craniata</taxon>
        <taxon>Vertebrata</taxon>
        <taxon>Euteleostomi</taxon>
        <taxon>Mammalia</taxon>
        <taxon>Eutheria</taxon>
        <taxon>Euarchontoglires</taxon>
        <taxon>Primates</taxon>
        <taxon>Haplorrhini</taxon>
        <taxon>Catarrhini</taxon>
        <taxon>Cercopithecidae</taxon>
        <taxon>Cercopithecinae</taxon>
        <taxon>Macaca</taxon>
    </lineage>
</organism>
<keyword evidence="2" id="KW-1185">Reference proteome</keyword>
<reference evidence="1" key="3">
    <citation type="submission" date="2025-09" db="UniProtKB">
        <authorList>
            <consortium name="Ensembl"/>
        </authorList>
    </citation>
    <scope>IDENTIFICATION</scope>
</reference>
<reference evidence="1 2" key="1">
    <citation type="submission" date="2013-03" db="EMBL/GenBank/DDBJ databases">
        <authorList>
            <person name="Warren W."/>
            <person name="Wilson R.K."/>
        </authorList>
    </citation>
    <scope>NUCLEOTIDE SEQUENCE</scope>
</reference>
<reference evidence="1" key="2">
    <citation type="submission" date="2025-08" db="UniProtKB">
        <authorList>
            <consortium name="Ensembl"/>
        </authorList>
    </citation>
    <scope>IDENTIFICATION</scope>
</reference>
<accession>A0A7N9CMX8</accession>
<protein>
    <submittedName>
        <fullName evidence="1">Uncharacterized protein</fullName>
    </submittedName>
</protein>
<proteinExistence type="predicted"/>
<sequence>MCWKLHINFLNPQNYLNCLNFCNVKPQCSPERIIGMRILYICILLLCC</sequence>
<dbReference type="AlphaFoldDB" id="A0A7N9CMX8"/>
<name>A0A7N9CMX8_MACFA</name>
<dbReference type="Proteomes" id="UP000233100">
    <property type="component" value="Chromosome 9"/>
</dbReference>
<evidence type="ECO:0000313" key="1">
    <source>
        <dbReference type="Ensembl" id="ENSMFAP00000050316.1"/>
    </source>
</evidence>
<dbReference type="Ensembl" id="ENSMFAT00000096955.1">
    <property type="protein sequence ID" value="ENSMFAP00000050316.1"/>
    <property type="gene ID" value="ENSMFAG00000049084.1"/>
</dbReference>
<evidence type="ECO:0000313" key="2">
    <source>
        <dbReference type="Proteomes" id="UP000233100"/>
    </source>
</evidence>